<evidence type="ECO:0000313" key="2">
    <source>
        <dbReference type="EMBL" id="PZQ21512.1"/>
    </source>
</evidence>
<organism evidence="2 3">
    <name type="scientific">Sphingopyxis macrogoltabida</name>
    <name type="common">Sphingomonas macrogoltabidus</name>
    <dbReference type="NCBI Taxonomy" id="33050"/>
    <lineage>
        <taxon>Bacteria</taxon>
        <taxon>Pseudomonadati</taxon>
        <taxon>Pseudomonadota</taxon>
        <taxon>Alphaproteobacteria</taxon>
        <taxon>Sphingomonadales</taxon>
        <taxon>Sphingomonadaceae</taxon>
        <taxon>Sphingopyxis</taxon>
    </lineage>
</organism>
<feature type="transmembrane region" description="Helical" evidence="1">
    <location>
        <begin position="247"/>
        <end position="268"/>
    </location>
</feature>
<feature type="transmembrane region" description="Helical" evidence="1">
    <location>
        <begin position="167"/>
        <end position="189"/>
    </location>
</feature>
<feature type="transmembrane region" description="Helical" evidence="1">
    <location>
        <begin position="365"/>
        <end position="387"/>
    </location>
</feature>
<dbReference type="EMBL" id="QFPJ01000028">
    <property type="protein sequence ID" value="PZQ21512.1"/>
    <property type="molecule type" value="Genomic_DNA"/>
</dbReference>
<gene>
    <name evidence="2" type="ORF">DI569_11760</name>
</gene>
<comment type="caution">
    <text evidence="2">The sequence shown here is derived from an EMBL/GenBank/DDBJ whole genome shotgun (WGS) entry which is preliminary data.</text>
</comment>
<feature type="transmembrane region" description="Helical" evidence="1">
    <location>
        <begin position="141"/>
        <end position="161"/>
    </location>
</feature>
<keyword evidence="1" id="KW-1133">Transmembrane helix</keyword>
<feature type="transmembrane region" description="Helical" evidence="1">
    <location>
        <begin position="108"/>
        <end position="129"/>
    </location>
</feature>
<keyword evidence="1" id="KW-0812">Transmembrane</keyword>
<feature type="transmembrane region" description="Helical" evidence="1">
    <location>
        <begin position="55"/>
        <end position="72"/>
    </location>
</feature>
<keyword evidence="1" id="KW-0472">Membrane</keyword>
<protein>
    <recommendedName>
        <fullName evidence="4">MFS transporter</fullName>
    </recommendedName>
</protein>
<accession>A0A2W5KWW9</accession>
<evidence type="ECO:0000256" key="1">
    <source>
        <dbReference type="SAM" id="Phobius"/>
    </source>
</evidence>
<reference evidence="2 3" key="1">
    <citation type="submission" date="2017-08" db="EMBL/GenBank/DDBJ databases">
        <title>Infants hospitalized years apart are colonized by the same room-sourced microbial strains.</title>
        <authorList>
            <person name="Brooks B."/>
            <person name="Olm M.R."/>
            <person name="Firek B.A."/>
            <person name="Baker R."/>
            <person name="Thomas B.C."/>
            <person name="Morowitz M.J."/>
            <person name="Banfield J.F."/>
        </authorList>
    </citation>
    <scope>NUCLEOTIDE SEQUENCE [LARGE SCALE GENOMIC DNA]</scope>
    <source>
        <strain evidence="2">S2_005_003_R2_47</strain>
    </source>
</reference>
<name>A0A2W5KWW9_SPHMC</name>
<dbReference type="InterPro" id="IPR036259">
    <property type="entry name" value="MFS_trans_sf"/>
</dbReference>
<evidence type="ECO:0000313" key="3">
    <source>
        <dbReference type="Proteomes" id="UP000248597"/>
    </source>
</evidence>
<dbReference type="SUPFAM" id="SSF103473">
    <property type="entry name" value="MFS general substrate transporter"/>
    <property type="match status" value="1"/>
</dbReference>
<proteinExistence type="predicted"/>
<feature type="transmembrane region" description="Helical" evidence="1">
    <location>
        <begin position="332"/>
        <end position="353"/>
    </location>
</feature>
<dbReference type="Proteomes" id="UP000248597">
    <property type="component" value="Unassembled WGS sequence"/>
</dbReference>
<evidence type="ECO:0008006" key="4">
    <source>
        <dbReference type="Google" id="ProtNLM"/>
    </source>
</evidence>
<feature type="transmembrane region" description="Helical" evidence="1">
    <location>
        <begin position="275"/>
        <end position="294"/>
    </location>
</feature>
<feature type="transmembrane region" description="Helical" evidence="1">
    <location>
        <begin position="210"/>
        <end position="232"/>
    </location>
</feature>
<sequence>MVAAAFSTHGPFIESRRVLTAALVIGSVVLLVFGLEPLLLGSIVDRGLLDQRSVGALLTVEIFSVALGAAVGPRLMNRRLRAKLVTASILLAIVNLSTLAATGAGQIFALRLAAGLLEGLLLACVNLIAAHSRRPELMSGLLLGLGCLPQILFAYLIPVALDPMFGRLSVFLVLAASALVAALCAPLLVDRVQVADGDGDGSGKGGRWPAGLILFGVAVFIQNCGMGGLWGYAERLGVARGLDANQIASAFAASLFGQVVAGLAGAWLARRVAAFPLLVVGGILQIAVVCVLGISSSVLVFSVAITLFSLFWPSLQPGQLGVFIRAEPTRRAAVMMSPIVLLGNGAGPLMLSAGVGSGTGGVVGGVWLAAGLVVAGLITTIIALHMLSRPGPATIPLFRVGELPG</sequence>
<feature type="transmembrane region" description="Helical" evidence="1">
    <location>
        <begin position="18"/>
        <end position="35"/>
    </location>
</feature>
<dbReference type="AlphaFoldDB" id="A0A2W5KWW9"/>
<feature type="transmembrane region" description="Helical" evidence="1">
    <location>
        <begin position="84"/>
        <end position="102"/>
    </location>
</feature>
<dbReference type="Gene3D" id="1.20.1250.20">
    <property type="entry name" value="MFS general substrate transporter like domains"/>
    <property type="match status" value="1"/>
</dbReference>